<feature type="domain" description="PKD" evidence="4">
    <location>
        <begin position="239"/>
        <end position="309"/>
    </location>
</feature>
<feature type="domain" description="PKD" evidence="4">
    <location>
        <begin position="341"/>
        <end position="384"/>
    </location>
</feature>
<dbReference type="EMBL" id="JAODUP010000171">
    <property type="protein sequence ID" value="KAK2158380.1"/>
    <property type="molecule type" value="Genomic_DNA"/>
</dbReference>
<dbReference type="GO" id="GO:0016020">
    <property type="term" value="C:membrane"/>
    <property type="evidence" value="ECO:0007669"/>
    <property type="project" value="UniProtKB-SubCell"/>
</dbReference>
<evidence type="ECO:0000256" key="3">
    <source>
        <dbReference type="SAM" id="SignalP"/>
    </source>
</evidence>
<evidence type="ECO:0000313" key="6">
    <source>
        <dbReference type="Proteomes" id="UP001208570"/>
    </source>
</evidence>
<dbReference type="InterPro" id="IPR000601">
    <property type="entry name" value="PKD_dom"/>
</dbReference>
<dbReference type="Gene3D" id="2.10.70.80">
    <property type="match status" value="1"/>
</dbReference>
<dbReference type="SMART" id="SM00089">
    <property type="entry name" value="PKD"/>
    <property type="match status" value="2"/>
</dbReference>
<accession>A0AAD9N6A6</accession>
<keyword evidence="3" id="KW-0732">Signal</keyword>
<keyword evidence="2" id="KW-0812">Transmembrane</keyword>
<dbReference type="CDD" id="cd00146">
    <property type="entry name" value="PKD"/>
    <property type="match status" value="2"/>
</dbReference>
<dbReference type="Proteomes" id="UP001208570">
    <property type="component" value="Unassembled WGS sequence"/>
</dbReference>
<feature type="signal peptide" evidence="3">
    <location>
        <begin position="1"/>
        <end position="27"/>
    </location>
</feature>
<dbReference type="PROSITE" id="PS50093">
    <property type="entry name" value="PKD"/>
    <property type="match status" value="2"/>
</dbReference>
<dbReference type="SUPFAM" id="SSF49299">
    <property type="entry name" value="PKD domain"/>
    <property type="match status" value="2"/>
</dbReference>
<dbReference type="InterPro" id="IPR035986">
    <property type="entry name" value="PKD_dom_sf"/>
</dbReference>
<dbReference type="InterPro" id="IPR050310">
    <property type="entry name" value="VPS10-sortilin"/>
</dbReference>
<reference evidence="5" key="1">
    <citation type="journal article" date="2023" name="Mol. Biol. Evol.">
        <title>Third-Generation Sequencing Reveals the Adaptive Role of the Epigenome in Three Deep-Sea Polychaetes.</title>
        <authorList>
            <person name="Perez M."/>
            <person name="Aroh O."/>
            <person name="Sun Y."/>
            <person name="Lan Y."/>
            <person name="Juniper S.K."/>
            <person name="Young C.R."/>
            <person name="Angers B."/>
            <person name="Qian P.Y."/>
        </authorList>
    </citation>
    <scope>NUCLEOTIDE SEQUENCE</scope>
    <source>
        <strain evidence="5">P08H-3</strain>
    </source>
</reference>
<dbReference type="PANTHER" id="PTHR12106">
    <property type="entry name" value="SORTILIN RELATED"/>
    <property type="match status" value="1"/>
</dbReference>
<sequence>MRLTSLTKVELWLLCLRVWLIARISYTIPTMRDRRGKTSSYKNDSMRVDAVLNDPGAATRTVVIFGHDERQKGWVVVMVDFQDILHRQCKNEDYVDWYPRDQIKGHQCLLGQKMTYKRRKPDAECFKGLSNVKAVSVKPCSCIMDDYECDYGYEIQNNVCKPAKWFDPNKPIGDCPEGGFYNKSKGYRKVAADKCFNETENLKPVLTKCPKMKAEGLHIILVGRHVIPLKTPVSFSLVQERGSKQSTSYSWNFGDDHVLTTFVGFEKAKNQTHIYQNRGLFIVTVKASNEDGSTEVSLTVLVEDKIKGLVVEMPHGAQANKPVLFEVSVSDDRSMFFRSKPGVHFMWRFGDEANEKDQQLTWLTSVTHTYKEPGNYSVFVEATNGGDTLFQIISVPVYGTLTTVQLTFDAVVDQMNDGTLLWNRLFAKVLKEALTRQFSIDYTRIEVVVLKDTTRTIADVSVLPVKQDLTKDGTIHGIVNKLLKLSKVNFSIALSRDEFQMSYNAKVTSAHIITAADEDNTKNYIAVYVCVPILVAAIFVSMLVVLYYKKTFSSANRRYRLLRNQADGPEPDSLLDDTDDDDLPLDLNADDSNRRLALSDDERLLQADRRNVEA</sequence>
<dbReference type="GO" id="GO:0005794">
    <property type="term" value="C:Golgi apparatus"/>
    <property type="evidence" value="ECO:0007669"/>
    <property type="project" value="TreeGrafter"/>
</dbReference>
<evidence type="ECO:0000256" key="2">
    <source>
        <dbReference type="SAM" id="Phobius"/>
    </source>
</evidence>
<comment type="caution">
    <text evidence="5">The sequence shown here is derived from an EMBL/GenBank/DDBJ whole genome shotgun (WGS) entry which is preliminary data.</text>
</comment>
<proteinExistence type="predicted"/>
<keyword evidence="2" id="KW-1133">Transmembrane helix</keyword>
<gene>
    <name evidence="5" type="ORF">LSH36_171g01025</name>
</gene>
<dbReference type="Pfam" id="PF00801">
    <property type="entry name" value="PKD"/>
    <property type="match status" value="2"/>
</dbReference>
<dbReference type="PANTHER" id="PTHR12106:SF27">
    <property type="entry name" value="SORTILIN-RELATED RECEPTOR"/>
    <property type="match status" value="1"/>
</dbReference>
<feature type="transmembrane region" description="Helical" evidence="2">
    <location>
        <begin position="525"/>
        <end position="548"/>
    </location>
</feature>
<keyword evidence="2" id="KW-0472">Membrane</keyword>
<dbReference type="InterPro" id="IPR022409">
    <property type="entry name" value="PKD/Chitinase_dom"/>
</dbReference>
<comment type="subcellular location">
    <subcellularLocation>
        <location evidence="1">Membrane</location>
        <topology evidence="1">Single-pass membrane protein</topology>
    </subcellularLocation>
</comment>
<protein>
    <recommendedName>
        <fullName evidence="4">PKD domain-containing protein</fullName>
    </recommendedName>
</protein>
<evidence type="ECO:0000256" key="1">
    <source>
        <dbReference type="ARBA" id="ARBA00004167"/>
    </source>
</evidence>
<feature type="chain" id="PRO_5042264455" description="PKD domain-containing protein" evidence="3">
    <location>
        <begin position="28"/>
        <end position="614"/>
    </location>
</feature>
<dbReference type="InterPro" id="IPR013783">
    <property type="entry name" value="Ig-like_fold"/>
</dbReference>
<dbReference type="Gene3D" id="2.60.40.10">
    <property type="entry name" value="Immunoglobulins"/>
    <property type="match status" value="2"/>
</dbReference>
<evidence type="ECO:0000313" key="5">
    <source>
        <dbReference type="EMBL" id="KAK2158380.1"/>
    </source>
</evidence>
<dbReference type="InterPro" id="IPR031777">
    <property type="entry name" value="Sortilin_C"/>
</dbReference>
<organism evidence="5 6">
    <name type="scientific">Paralvinella palmiformis</name>
    <dbReference type="NCBI Taxonomy" id="53620"/>
    <lineage>
        <taxon>Eukaryota</taxon>
        <taxon>Metazoa</taxon>
        <taxon>Spiralia</taxon>
        <taxon>Lophotrochozoa</taxon>
        <taxon>Annelida</taxon>
        <taxon>Polychaeta</taxon>
        <taxon>Sedentaria</taxon>
        <taxon>Canalipalpata</taxon>
        <taxon>Terebellida</taxon>
        <taxon>Terebelliformia</taxon>
        <taxon>Alvinellidae</taxon>
        <taxon>Paralvinella</taxon>
    </lineage>
</organism>
<dbReference type="Gene3D" id="3.30.60.270">
    <property type="match status" value="1"/>
</dbReference>
<dbReference type="GO" id="GO:0006892">
    <property type="term" value="P:post-Golgi vesicle-mediated transport"/>
    <property type="evidence" value="ECO:0007669"/>
    <property type="project" value="TreeGrafter"/>
</dbReference>
<name>A0AAD9N6A6_9ANNE</name>
<keyword evidence="6" id="KW-1185">Reference proteome</keyword>
<dbReference type="Pfam" id="PF15901">
    <property type="entry name" value="Sortilin_C"/>
    <property type="match status" value="1"/>
</dbReference>
<evidence type="ECO:0000259" key="4">
    <source>
        <dbReference type="PROSITE" id="PS50093"/>
    </source>
</evidence>
<dbReference type="AlphaFoldDB" id="A0AAD9N6A6"/>